<name>A0A0C3CB71_HEBCY</name>
<reference evidence="2" key="2">
    <citation type="submission" date="2015-01" db="EMBL/GenBank/DDBJ databases">
        <title>Evolutionary Origins and Diversification of the Mycorrhizal Mutualists.</title>
        <authorList>
            <consortium name="DOE Joint Genome Institute"/>
            <consortium name="Mycorrhizal Genomics Consortium"/>
            <person name="Kohler A."/>
            <person name="Kuo A."/>
            <person name="Nagy L.G."/>
            <person name="Floudas D."/>
            <person name="Copeland A."/>
            <person name="Barry K.W."/>
            <person name="Cichocki N."/>
            <person name="Veneault-Fourrey C."/>
            <person name="LaButti K."/>
            <person name="Lindquist E.A."/>
            <person name="Lipzen A."/>
            <person name="Lundell T."/>
            <person name="Morin E."/>
            <person name="Murat C."/>
            <person name="Riley R."/>
            <person name="Ohm R."/>
            <person name="Sun H."/>
            <person name="Tunlid A."/>
            <person name="Henrissat B."/>
            <person name="Grigoriev I.V."/>
            <person name="Hibbett D.S."/>
            <person name="Martin F."/>
        </authorList>
    </citation>
    <scope>NUCLEOTIDE SEQUENCE [LARGE SCALE GENOMIC DNA]</scope>
    <source>
        <strain evidence="2">h7</strain>
    </source>
</reference>
<dbReference type="HOGENOM" id="CLU_2941984_0_0_1"/>
<protein>
    <submittedName>
        <fullName evidence="1">Uncharacterized protein</fullName>
    </submittedName>
</protein>
<keyword evidence="2" id="KW-1185">Reference proteome</keyword>
<accession>A0A0C3CB71</accession>
<organism evidence="1 2">
    <name type="scientific">Hebeloma cylindrosporum</name>
    <dbReference type="NCBI Taxonomy" id="76867"/>
    <lineage>
        <taxon>Eukaryota</taxon>
        <taxon>Fungi</taxon>
        <taxon>Dikarya</taxon>
        <taxon>Basidiomycota</taxon>
        <taxon>Agaricomycotina</taxon>
        <taxon>Agaricomycetes</taxon>
        <taxon>Agaricomycetidae</taxon>
        <taxon>Agaricales</taxon>
        <taxon>Agaricineae</taxon>
        <taxon>Hymenogastraceae</taxon>
        <taxon>Hebeloma</taxon>
    </lineage>
</organism>
<reference evidence="1 2" key="1">
    <citation type="submission" date="2014-04" db="EMBL/GenBank/DDBJ databases">
        <authorList>
            <consortium name="DOE Joint Genome Institute"/>
            <person name="Kuo A."/>
            <person name="Gay G."/>
            <person name="Dore J."/>
            <person name="Kohler A."/>
            <person name="Nagy L.G."/>
            <person name="Floudas D."/>
            <person name="Copeland A."/>
            <person name="Barry K.W."/>
            <person name="Cichocki N."/>
            <person name="Veneault-Fourrey C."/>
            <person name="LaButti K."/>
            <person name="Lindquist E.A."/>
            <person name="Lipzen A."/>
            <person name="Lundell T."/>
            <person name="Morin E."/>
            <person name="Murat C."/>
            <person name="Sun H."/>
            <person name="Tunlid A."/>
            <person name="Henrissat B."/>
            <person name="Grigoriev I.V."/>
            <person name="Hibbett D.S."/>
            <person name="Martin F."/>
            <person name="Nordberg H.P."/>
            <person name="Cantor M.N."/>
            <person name="Hua S.X."/>
        </authorList>
    </citation>
    <scope>NUCLEOTIDE SEQUENCE [LARGE SCALE GENOMIC DNA]</scope>
    <source>
        <strain evidence="2">h7</strain>
    </source>
</reference>
<gene>
    <name evidence="1" type="ORF">M413DRAFT_445463</name>
</gene>
<proteinExistence type="predicted"/>
<sequence>MKKFGHAESAFFITRLLSTSSIHLAIDSSCPVRFGFLGAVGLGPARSSNDGIDDMIDSTD</sequence>
<dbReference type="AlphaFoldDB" id="A0A0C3CB71"/>
<evidence type="ECO:0000313" key="2">
    <source>
        <dbReference type="Proteomes" id="UP000053424"/>
    </source>
</evidence>
<dbReference type="Proteomes" id="UP000053424">
    <property type="component" value="Unassembled WGS sequence"/>
</dbReference>
<dbReference type="EMBL" id="KN831780">
    <property type="protein sequence ID" value="KIM41464.1"/>
    <property type="molecule type" value="Genomic_DNA"/>
</dbReference>
<evidence type="ECO:0000313" key="1">
    <source>
        <dbReference type="EMBL" id="KIM41464.1"/>
    </source>
</evidence>